<dbReference type="AlphaFoldDB" id="D3HQX0"/>
<dbReference type="Proteomes" id="UP000001060">
    <property type="component" value="Chromosome"/>
</dbReference>
<name>D3HQX0_LEGLN</name>
<gene>
    <name evidence="1" type="ordered locus">LLO_0942</name>
</gene>
<protein>
    <submittedName>
        <fullName evidence="1">Uncharacterized protein</fullName>
    </submittedName>
</protein>
<dbReference type="EMBL" id="FN650140">
    <property type="protein sequence ID" value="CBJ11290.1"/>
    <property type="molecule type" value="Genomic_DNA"/>
</dbReference>
<dbReference type="GeneID" id="40925173"/>
<organism evidence="1 2">
    <name type="scientific">Legionella longbeachae serogroup 1 (strain NSW150)</name>
    <dbReference type="NCBI Taxonomy" id="661367"/>
    <lineage>
        <taxon>Bacteria</taxon>
        <taxon>Pseudomonadati</taxon>
        <taxon>Pseudomonadota</taxon>
        <taxon>Gammaproteobacteria</taxon>
        <taxon>Legionellales</taxon>
        <taxon>Legionellaceae</taxon>
        <taxon>Legionella</taxon>
    </lineage>
</organism>
<dbReference type="STRING" id="661367.LLO_0942"/>
<dbReference type="KEGG" id="llo:LLO_0942"/>
<evidence type="ECO:0000313" key="2">
    <source>
        <dbReference type="Proteomes" id="UP000001060"/>
    </source>
</evidence>
<sequence length="154" mass="17908">MIKEYYQYHGIVFTQLIQESSSSLQFKTYSHSNNSAYIINDKIGIYIKYCTKRFSPWRFTLLKSHQDTLLEMKQSIGNVYLILMCGKDGIAVLDWIELKTILDSVHEEVEWIAVSRGKNQMYSLSGSDGNLHYKLGRSDFPSKILKHLNFPTEQ</sequence>
<proteinExistence type="predicted"/>
<keyword evidence="2" id="KW-1185">Reference proteome</keyword>
<accession>D3HQX0</accession>
<dbReference type="OrthoDB" id="1495454at2"/>
<evidence type="ECO:0000313" key="1">
    <source>
        <dbReference type="EMBL" id="CBJ11290.1"/>
    </source>
</evidence>
<dbReference type="HOGENOM" id="CLU_1702071_0_0_6"/>
<dbReference type="RefSeq" id="WP_012978936.1">
    <property type="nucleotide sequence ID" value="NC_013861.1"/>
</dbReference>
<reference evidence="1 2" key="1">
    <citation type="journal article" date="2010" name="PLoS Genet.">
        <title>Analysis of the Legionella longbeachae genome and transcriptome uncovers unique strategies to cause Legionnaires' disease.</title>
        <authorList>
            <person name="Cazalet C."/>
            <person name="Gomez-Valero L."/>
            <person name="Rusniok C."/>
            <person name="Lomma M."/>
            <person name="Dervins-Ravault D."/>
            <person name="Newton H."/>
            <person name="Sansom F."/>
            <person name="Jarraud S."/>
            <person name="Zidane N."/>
            <person name="Ma L."/>
            <person name="Bouchier C."/>
            <person name="Etienne J."/>
            <person name="Hartland E."/>
            <person name="Buchrieser C."/>
        </authorList>
    </citation>
    <scope>NUCLEOTIDE SEQUENCE [LARGE SCALE GENOMIC DNA]</scope>
    <source>
        <strain evidence="1 2">NSW150</strain>
    </source>
</reference>